<gene>
    <name evidence="1" type="ORF">Tci_865342</name>
</gene>
<accession>A0A699S7D1</accession>
<dbReference type="AlphaFoldDB" id="A0A699S7D1"/>
<sequence length="38" mass="4136">KVEGSLDERWSIVADVGKGKLVEVSDMAYVPLSQSTLQ</sequence>
<proteinExistence type="predicted"/>
<dbReference type="EMBL" id="BKCJ011142849">
    <property type="protein sequence ID" value="GFC93372.1"/>
    <property type="molecule type" value="Genomic_DNA"/>
</dbReference>
<protein>
    <submittedName>
        <fullName evidence="1">Uncharacterized protein</fullName>
    </submittedName>
</protein>
<name>A0A699S7D1_TANCI</name>
<reference evidence="1" key="1">
    <citation type="journal article" date="2019" name="Sci. Rep.">
        <title>Draft genome of Tanacetum cinerariifolium, the natural source of mosquito coil.</title>
        <authorList>
            <person name="Yamashiro T."/>
            <person name="Shiraishi A."/>
            <person name="Satake H."/>
            <person name="Nakayama K."/>
        </authorList>
    </citation>
    <scope>NUCLEOTIDE SEQUENCE</scope>
</reference>
<feature type="non-terminal residue" evidence="1">
    <location>
        <position position="1"/>
    </location>
</feature>
<comment type="caution">
    <text evidence="1">The sequence shown here is derived from an EMBL/GenBank/DDBJ whole genome shotgun (WGS) entry which is preliminary data.</text>
</comment>
<organism evidence="1">
    <name type="scientific">Tanacetum cinerariifolium</name>
    <name type="common">Dalmatian daisy</name>
    <name type="synonym">Chrysanthemum cinerariifolium</name>
    <dbReference type="NCBI Taxonomy" id="118510"/>
    <lineage>
        <taxon>Eukaryota</taxon>
        <taxon>Viridiplantae</taxon>
        <taxon>Streptophyta</taxon>
        <taxon>Embryophyta</taxon>
        <taxon>Tracheophyta</taxon>
        <taxon>Spermatophyta</taxon>
        <taxon>Magnoliopsida</taxon>
        <taxon>eudicotyledons</taxon>
        <taxon>Gunneridae</taxon>
        <taxon>Pentapetalae</taxon>
        <taxon>asterids</taxon>
        <taxon>campanulids</taxon>
        <taxon>Asterales</taxon>
        <taxon>Asteraceae</taxon>
        <taxon>Asteroideae</taxon>
        <taxon>Anthemideae</taxon>
        <taxon>Anthemidinae</taxon>
        <taxon>Tanacetum</taxon>
    </lineage>
</organism>
<evidence type="ECO:0000313" key="1">
    <source>
        <dbReference type="EMBL" id="GFC93372.1"/>
    </source>
</evidence>